<feature type="transmembrane region" description="Helical" evidence="9">
    <location>
        <begin position="12"/>
        <end position="35"/>
    </location>
</feature>
<dbReference type="PANTHER" id="PTHR38779">
    <property type="entry name" value="TYPE II SECRETION SYSTEM PROTEIN I-RELATED"/>
    <property type="match status" value="1"/>
</dbReference>
<dbReference type="AlphaFoldDB" id="A0A9D5JZA1"/>
<evidence type="ECO:0000256" key="6">
    <source>
        <dbReference type="ARBA" id="ARBA00022692"/>
    </source>
</evidence>
<keyword evidence="6 9" id="KW-0812">Transmembrane</keyword>
<evidence type="ECO:0000256" key="5">
    <source>
        <dbReference type="ARBA" id="ARBA00022519"/>
    </source>
</evidence>
<name>A0A9D5JZA1_9BACT</name>
<evidence type="ECO:0000256" key="3">
    <source>
        <dbReference type="ARBA" id="ARBA00022475"/>
    </source>
</evidence>
<sequence>MKTDKGLTLIEVLVAVAILAAAMMSVFSITTRCLLEIRRTKHRTLATQYAQMMIEMIASSPHNIVQYHGLGTANDPPLDNPVRDDVLHWKAVVETFPVPAAGSIRVVEGGHARTVTVNLAYEDSDSTTTATLVLKLPRPPGWASSPSP</sequence>
<evidence type="ECO:0000256" key="1">
    <source>
        <dbReference type="ARBA" id="ARBA00004377"/>
    </source>
</evidence>
<evidence type="ECO:0000313" key="11">
    <source>
        <dbReference type="Proteomes" id="UP000649604"/>
    </source>
</evidence>
<dbReference type="Pfam" id="PF07963">
    <property type="entry name" value="N_methyl"/>
    <property type="match status" value="1"/>
</dbReference>
<dbReference type="GO" id="GO:0005886">
    <property type="term" value="C:plasma membrane"/>
    <property type="evidence" value="ECO:0007669"/>
    <property type="project" value="UniProtKB-SubCell"/>
</dbReference>
<evidence type="ECO:0000256" key="9">
    <source>
        <dbReference type="SAM" id="Phobius"/>
    </source>
</evidence>
<protein>
    <submittedName>
        <fullName evidence="10">Prepilin-type N-terminal cleavage/methylation domain-containing protein</fullName>
    </submittedName>
</protein>
<evidence type="ECO:0000256" key="8">
    <source>
        <dbReference type="ARBA" id="ARBA00023136"/>
    </source>
</evidence>
<evidence type="ECO:0000256" key="2">
    <source>
        <dbReference type="ARBA" id="ARBA00008358"/>
    </source>
</evidence>
<comment type="similarity">
    <text evidence="2">Belongs to the GSP I family.</text>
</comment>
<keyword evidence="7 9" id="KW-1133">Transmembrane helix</keyword>
<dbReference type="PANTHER" id="PTHR38779:SF2">
    <property type="entry name" value="TYPE II SECRETION SYSTEM PROTEIN I-RELATED"/>
    <property type="match status" value="1"/>
</dbReference>
<keyword evidence="8 9" id="KW-0472">Membrane</keyword>
<organism evidence="10 11">
    <name type="scientific">candidate division KSB3 bacterium</name>
    <dbReference type="NCBI Taxonomy" id="2044937"/>
    <lineage>
        <taxon>Bacteria</taxon>
        <taxon>candidate division KSB3</taxon>
    </lineage>
</organism>
<dbReference type="PROSITE" id="PS00409">
    <property type="entry name" value="PROKAR_NTER_METHYL"/>
    <property type="match status" value="1"/>
</dbReference>
<dbReference type="Proteomes" id="UP000649604">
    <property type="component" value="Unassembled WGS sequence"/>
</dbReference>
<comment type="subcellular location">
    <subcellularLocation>
        <location evidence="1">Cell inner membrane</location>
        <topology evidence="1">Single-pass membrane protein</topology>
    </subcellularLocation>
</comment>
<keyword evidence="5" id="KW-0997">Cell inner membrane</keyword>
<dbReference type="InterPro" id="IPR012902">
    <property type="entry name" value="N_methyl_site"/>
</dbReference>
<reference evidence="10" key="1">
    <citation type="submission" date="2019-11" db="EMBL/GenBank/DDBJ databases">
        <title>Microbial mats filling the niche in hypersaline microbial mats.</title>
        <authorList>
            <person name="Wong H.L."/>
            <person name="Macleod F.I."/>
            <person name="White R.A. III"/>
            <person name="Burns B.P."/>
        </authorList>
    </citation>
    <scope>NUCLEOTIDE SEQUENCE</scope>
    <source>
        <strain evidence="10">Rbin_158</strain>
    </source>
</reference>
<dbReference type="NCBIfam" id="TIGR02532">
    <property type="entry name" value="IV_pilin_GFxxxE"/>
    <property type="match status" value="1"/>
</dbReference>
<dbReference type="GO" id="GO:0015627">
    <property type="term" value="C:type II protein secretion system complex"/>
    <property type="evidence" value="ECO:0007669"/>
    <property type="project" value="InterPro"/>
</dbReference>
<evidence type="ECO:0000256" key="4">
    <source>
        <dbReference type="ARBA" id="ARBA00022481"/>
    </source>
</evidence>
<proteinExistence type="inferred from homology"/>
<keyword evidence="3" id="KW-1003">Cell membrane</keyword>
<evidence type="ECO:0000256" key="7">
    <source>
        <dbReference type="ARBA" id="ARBA00022989"/>
    </source>
</evidence>
<dbReference type="InterPro" id="IPR010052">
    <property type="entry name" value="T2SS_protein-GspI"/>
</dbReference>
<keyword evidence="4" id="KW-0488">Methylation</keyword>
<dbReference type="GO" id="GO:0015628">
    <property type="term" value="P:protein secretion by the type II secretion system"/>
    <property type="evidence" value="ECO:0007669"/>
    <property type="project" value="InterPro"/>
</dbReference>
<gene>
    <name evidence="10" type="ORF">GF339_19210</name>
</gene>
<comment type="caution">
    <text evidence="10">The sequence shown here is derived from an EMBL/GenBank/DDBJ whole genome shotgun (WGS) entry which is preliminary data.</text>
</comment>
<dbReference type="EMBL" id="WJJP01000625">
    <property type="protein sequence ID" value="MBD3326721.1"/>
    <property type="molecule type" value="Genomic_DNA"/>
</dbReference>
<evidence type="ECO:0000313" key="10">
    <source>
        <dbReference type="EMBL" id="MBD3326721.1"/>
    </source>
</evidence>
<accession>A0A9D5JZA1</accession>